<keyword evidence="2" id="KW-1185">Reference proteome</keyword>
<organism evidence="1 2">
    <name type="scientific">Biomphalaria pfeifferi</name>
    <name type="common">Bloodfluke planorb</name>
    <name type="synonym">Freshwater snail</name>
    <dbReference type="NCBI Taxonomy" id="112525"/>
    <lineage>
        <taxon>Eukaryota</taxon>
        <taxon>Metazoa</taxon>
        <taxon>Spiralia</taxon>
        <taxon>Lophotrochozoa</taxon>
        <taxon>Mollusca</taxon>
        <taxon>Gastropoda</taxon>
        <taxon>Heterobranchia</taxon>
        <taxon>Euthyneura</taxon>
        <taxon>Panpulmonata</taxon>
        <taxon>Hygrophila</taxon>
        <taxon>Lymnaeoidea</taxon>
        <taxon>Planorbidae</taxon>
        <taxon>Biomphalaria</taxon>
    </lineage>
</organism>
<dbReference type="Proteomes" id="UP001233172">
    <property type="component" value="Unassembled WGS sequence"/>
</dbReference>
<accession>A0AAD8AXH5</accession>
<dbReference type="AlphaFoldDB" id="A0AAD8AXH5"/>
<reference evidence="1" key="2">
    <citation type="submission" date="2023-04" db="EMBL/GenBank/DDBJ databases">
        <authorList>
            <person name="Bu L."/>
            <person name="Lu L."/>
            <person name="Laidemitt M.R."/>
            <person name="Zhang S.M."/>
            <person name="Mutuku M."/>
            <person name="Mkoji G."/>
            <person name="Steinauer M."/>
            <person name="Loker E.S."/>
        </authorList>
    </citation>
    <scope>NUCLEOTIDE SEQUENCE</scope>
    <source>
        <strain evidence="1">KasaAsao</strain>
        <tissue evidence="1">Whole Snail</tissue>
    </source>
</reference>
<dbReference type="EMBL" id="JASAOG010000202">
    <property type="protein sequence ID" value="KAK0044236.1"/>
    <property type="molecule type" value="Genomic_DNA"/>
</dbReference>
<gene>
    <name evidence="1" type="ORF">Bpfe_026370</name>
</gene>
<comment type="caution">
    <text evidence="1">The sequence shown here is derived from an EMBL/GenBank/DDBJ whole genome shotgun (WGS) entry which is preliminary data.</text>
</comment>
<evidence type="ECO:0000313" key="1">
    <source>
        <dbReference type="EMBL" id="KAK0044236.1"/>
    </source>
</evidence>
<sequence length="119" mass="13628">MIYNRCCPDISVPYLREGLHNASVSDHTYSSFQARTNAIEVKRIMPRVECEENVKAKVNYMYVTSCLADYVGNQTVVVLCERTLAPEKETVETFLRVVDISTHVIYKNMFCALCNHVTK</sequence>
<evidence type="ECO:0000313" key="2">
    <source>
        <dbReference type="Proteomes" id="UP001233172"/>
    </source>
</evidence>
<feature type="non-terminal residue" evidence="1">
    <location>
        <position position="119"/>
    </location>
</feature>
<proteinExistence type="predicted"/>
<protein>
    <submittedName>
        <fullName evidence="1">Uncharacterized protein</fullName>
    </submittedName>
</protein>
<name>A0AAD8AXH5_BIOPF</name>
<reference evidence="1" key="1">
    <citation type="journal article" date="2023" name="PLoS Negl. Trop. Dis.">
        <title>A genome sequence for Biomphalaria pfeifferi, the major vector snail for the human-infecting parasite Schistosoma mansoni.</title>
        <authorList>
            <person name="Bu L."/>
            <person name="Lu L."/>
            <person name="Laidemitt M.R."/>
            <person name="Zhang S.M."/>
            <person name="Mutuku M."/>
            <person name="Mkoji G."/>
            <person name="Steinauer M."/>
            <person name="Loker E.S."/>
        </authorList>
    </citation>
    <scope>NUCLEOTIDE SEQUENCE</scope>
    <source>
        <strain evidence="1">KasaAsao</strain>
    </source>
</reference>